<reference evidence="1 2" key="1">
    <citation type="submission" date="2019-03" db="EMBL/GenBank/DDBJ databases">
        <title>The genome sequence of a newly discovered highly antifungal drug resistant Aspergillus species, Aspergillus tanneri NIH 1004.</title>
        <authorList>
            <person name="Mounaud S."/>
            <person name="Singh I."/>
            <person name="Joardar V."/>
            <person name="Pakala S."/>
            <person name="Pakala S."/>
            <person name="Venepally P."/>
            <person name="Hoover J."/>
            <person name="Nierman W."/>
            <person name="Chung J."/>
            <person name="Losada L."/>
        </authorList>
    </citation>
    <scope>NUCLEOTIDE SEQUENCE [LARGE SCALE GENOMIC DNA]</scope>
    <source>
        <strain evidence="1 2">NIH1004</strain>
    </source>
</reference>
<sequence>MHAQTGRVHRNATRGCPSSYAVEVLDYWVHRLLCRANIGFMVILPGHIAFLGLTTGDPAHAEYI</sequence>
<comment type="caution">
    <text evidence="1">The sequence shown here is derived from an EMBL/GenBank/DDBJ whole genome shotgun (WGS) entry which is preliminary data.</text>
</comment>
<evidence type="ECO:0000313" key="2">
    <source>
        <dbReference type="Proteomes" id="UP000308092"/>
    </source>
</evidence>
<dbReference type="EMBL" id="SOSA01000409">
    <property type="protein sequence ID" value="THC91508.1"/>
    <property type="molecule type" value="Genomic_DNA"/>
</dbReference>
<evidence type="ECO:0000313" key="1">
    <source>
        <dbReference type="EMBL" id="THC91508.1"/>
    </source>
</evidence>
<proteinExistence type="predicted"/>
<keyword evidence="2" id="KW-1185">Reference proteome</keyword>
<dbReference type="AlphaFoldDB" id="A0A4S3JB42"/>
<dbReference type="VEuPathDB" id="FungiDB:EYZ11_009039"/>
<dbReference type="Proteomes" id="UP000308092">
    <property type="component" value="Unassembled WGS sequence"/>
</dbReference>
<accession>A0A4S3JB42</accession>
<organism evidence="1 2">
    <name type="scientific">Aspergillus tanneri</name>
    <dbReference type="NCBI Taxonomy" id="1220188"/>
    <lineage>
        <taxon>Eukaryota</taxon>
        <taxon>Fungi</taxon>
        <taxon>Dikarya</taxon>
        <taxon>Ascomycota</taxon>
        <taxon>Pezizomycotina</taxon>
        <taxon>Eurotiomycetes</taxon>
        <taxon>Eurotiomycetidae</taxon>
        <taxon>Eurotiales</taxon>
        <taxon>Aspergillaceae</taxon>
        <taxon>Aspergillus</taxon>
        <taxon>Aspergillus subgen. Circumdati</taxon>
    </lineage>
</organism>
<gene>
    <name evidence="1" type="ORF">EYZ11_009039</name>
</gene>
<protein>
    <submittedName>
        <fullName evidence="1">Uncharacterized protein</fullName>
    </submittedName>
</protein>
<name>A0A4S3JB42_9EURO</name>